<organism evidence="1">
    <name type="scientific">bioreactor metagenome</name>
    <dbReference type="NCBI Taxonomy" id="1076179"/>
    <lineage>
        <taxon>unclassified sequences</taxon>
        <taxon>metagenomes</taxon>
        <taxon>ecological metagenomes</taxon>
    </lineage>
</organism>
<accession>A0A645JP58</accession>
<name>A0A645JP58_9ZZZZ</name>
<comment type="caution">
    <text evidence="1">The sequence shown here is derived from an EMBL/GenBank/DDBJ whole genome shotgun (WGS) entry which is preliminary data.</text>
</comment>
<dbReference type="AlphaFoldDB" id="A0A645JP58"/>
<sequence length="62" mass="6729">MHIGDMGGIVFISGIPGDRIHRAGTVEGIYSDDIFNVLRPDALQHAFHPAAFQLENPFGLPV</sequence>
<proteinExistence type="predicted"/>
<gene>
    <name evidence="1" type="ORF">SDC9_209830</name>
</gene>
<reference evidence="1" key="1">
    <citation type="submission" date="2019-08" db="EMBL/GenBank/DDBJ databases">
        <authorList>
            <person name="Kucharzyk K."/>
            <person name="Murdoch R.W."/>
            <person name="Higgins S."/>
            <person name="Loffler F."/>
        </authorList>
    </citation>
    <scope>NUCLEOTIDE SEQUENCE</scope>
</reference>
<protein>
    <submittedName>
        <fullName evidence="1">Uncharacterized protein</fullName>
    </submittedName>
</protein>
<dbReference type="EMBL" id="VSSQ01139607">
    <property type="protein sequence ID" value="MPN62084.1"/>
    <property type="molecule type" value="Genomic_DNA"/>
</dbReference>
<evidence type="ECO:0000313" key="1">
    <source>
        <dbReference type="EMBL" id="MPN62084.1"/>
    </source>
</evidence>